<protein>
    <submittedName>
        <fullName evidence="1">Uncharacterized protein</fullName>
    </submittedName>
</protein>
<evidence type="ECO:0000313" key="1">
    <source>
        <dbReference type="EMBL" id="KAJ8920896.1"/>
    </source>
</evidence>
<dbReference type="AlphaFoldDB" id="A0AAV8W2N2"/>
<organism evidence="1 2">
    <name type="scientific">Exocentrus adspersus</name>
    <dbReference type="NCBI Taxonomy" id="1586481"/>
    <lineage>
        <taxon>Eukaryota</taxon>
        <taxon>Metazoa</taxon>
        <taxon>Ecdysozoa</taxon>
        <taxon>Arthropoda</taxon>
        <taxon>Hexapoda</taxon>
        <taxon>Insecta</taxon>
        <taxon>Pterygota</taxon>
        <taxon>Neoptera</taxon>
        <taxon>Endopterygota</taxon>
        <taxon>Coleoptera</taxon>
        <taxon>Polyphaga</taxon>
        <taxon>Cucujiformia</taxon>
        <taxon>Chrysomeloidea</taxon>
        <taxon>Cerambycidae</taxon>
        <taxon>Lamiinae</taxon>
        <taxon>Acanthocinini</taxon>
        <taxon>Exocentrus</taxon>
    </lineage>
</organism>
<evidence type="ECO:0000313" key="2">
    <source>
        <dbReference type="Proteomes" id="UP001159042"/>
    </source>
</evidence>
<sequence>MCGILFTLSDKDYTVAQKEDLAISICSGATREEETETAVQLRRGLQEELVLGGEGRREGSLNVKID</sequence>
<comment type="caution">
    <text evidence="1">The sequence shown here is derived from an EMBL/GenBank/DDBJ whole genome shotgun (WGS) entry which is preliminary data.</text>
</comment>
<dbReference type="EMBL" id="JANEYG010000012">
    <property type="protein sequence ID" value="KAJ8920896.1"/>
    <property type="molecule type" value="Genomic_DNA"/>
</dbReference>
<dbReference type="Proteomes" id="UP001159042">
    <property type="component" value="Unassembled WGS sequence"/>
</dbReference>
<reference evidence="1 2" key="1">
    <citation type="journal article" date="2023" name="Insect Mol. Biol.">
        <title>Genome sequencing provides insights into the evolution of gene families encoding plant cell wall-degrading enzymes in longhorned beetles.</title>
        <authorList>
            <person name="Shin N.R."/>
            <person name="Okamura Y."/>
            <person name="Kirsch R."/>
            <person name="Pauchet Y."/>
        </authorList>
    </citation>
    <scope>NUCLEOTIDE SEQUENCE [LARGE SCALE GENOMIC DNA]</scope>
    <source>
        <strain evidence="1">EAD_L_NR</strain>
    </source>
</reference>
<proteinExistence type="predicted"/>
<name>A0AAV8W2N2_9CUCU</name>
<accession>A0AAV8W2N2</accession>
<keyword evidence="2" id="KW-1185">Reference proteome</keyword>
<gene>
    <name evidence="1" type="ORF">NQ315_015689</name>
</gene>